<dbReference type="PANTHER" id="PTHR43244:SF1">
    <property type="entry name" value="5,10-METHYLENETETRAHYDROMETHANOPTERIN REDUCTASE"/>
    <property type="match status" value="1"/>
</dbReference>
<evidence type="ECO:0000259" key="2">
    <source>
        <dbReference type="Pfam" id="PF00296"/>
    </source>
</evidence>
<evidence type="ECO:0000256" key="1">
    <source>
        <dbReference type="ARBA" id="ARBA00023002"/>
    </source>
</evidence>
<dbReference type="AlphaFoldDB" id="A0A4Y8JRW6"/>
<sequence>MRFGIVILPQDSWPVARRRWEEAERLGFDHAWTYDHLSWRSLADQPWHATIPTLTAAAVVTSRIRLGTFVSSPNFRHPVTFAKEIATLDDIAGGRFLLGVGSGGTGFDATVLGQPEYTPKQRSERFREFVTHLDVLLRHEEPGGGGISFSGEWASAVAARMVGVPAQQPRVPFVIAANGPTGLRLAATHGSGWVTTGADGAEGDAWWASVAALAHRLDDTALALGRDPAGIDRYLSLDSGGSYSLRSMAAFEDAVGRAASLGFTDVICHWPRSSGVYTGSEAVLEQMPAVMRRLRT</sequence>
<dbReference type="GO" id="GO:0016705">
    <property type="term" value="F:oxidoreductase activity, acting on paired donors, with incorporation or reduction of molecular oxygen"/>
    <property type="evidence" value="ECO:0007669"/>
    <property type="project" value="InterPro"/>
</dbReference>
<accession>A0A4Y8JRW6</accession>
<gene>
    <name evidence="3" type="ORF">E3T49_14835</name>
</gene>
<evidence type="ECO:0000313" key="3">
    <source>
        <dbReference type="EMBL" id="TFD26847.1"/>
    </source>
</evidence>
<dbReference type="SUPFAM" id="SSF51679">
    <property type="entry name" value="Bacterial luciferase-like"/>
    <property type="match status" value="1"/>
</dbReference>
<dbReference type="PANTHER" id="PTHR43244">
    <property type="match status" value="1"/>
</dbReference>
<dbReference type="RefSeq" id="WP_134425678.1">
    <property type="nucleotide sequence ID" value="NZ_SOHA01000041.1"/>
</dbReference>
<feature type="domain" description="Luciferase-like" evidence="2">
    <location>
        <begin position="1"/>
        <end position="234"/>
    </location>
</feature>
<dbReference type="Proteomes" id="UP000297472">
    <property type="component" value="Unassembled WGS sequence"/>
</dbReference>
<dbReference type="OrthoDB" id="7374740at2"/>
<organism evidence="3 4">
    <name type="scientific">Cryobacterium cryoconiti</name>
    <dbReference type="NCBI Taxonomy" id="1259239"/>
    <lineage>
        <taxon>Bacteria</taxon>
        <taxon>Bacillati</taxon>
        <taxon>Actinomycetota</taxon>
        <taxon>Actinomycetes</taxon>
        <taxon>Micrococcales</taxon>
        <taxon>Microbacteriaceae</taxon>
        <taxon>Cryobacterium</taxon>
    </lineage>
</organism>
<comment type="caution">
    <text evidence="3">The sequence shown here is derived from an EMBL/GenBank/DDBJ whole genome shotgun (WGS) entry which is preliminary data.</text>
</comment>
<dbReference type="InterPro" id="IPR050564">
    <property type="entry name" value="F420-G6PD/mer"/>
</dbReference>
<reference evidence="3 4" key="1">
    <citation type="submission" date="2019-03" db="EMBL/GenBank/DDBJ databases">
        <title>Genomics of glacier-inhabiting Cryobacterium strains.</title>
        <authorList>
            <person name="Liu Q."/>
            <person name="Xin Y.-H."/>
        </authorList>
    </citation>
    <scope>NUCLEOTIDE SEQUENCE [LARGE SCALE GENOMIC DNA]</scope>
    <source>
        <strain evidence="3 4">TMT1-51</strain>
    </source>
</reference>
<proteinExistence type="predicted"/>
<dbReference type="Pfam" id="PF00296">
    <property type="entry name" value="Bac_luciferase"/>
    <property type="match status" value="1"/>
</dbReference>
<protein>
    <submittedName>
        <fullName evidence="3">LLM class flavin-dependent oxidoreductase</fullName>
    </submittedName>
</protein>
<evidence type="ECO:0000313" key="4">
    <source>
        <dbReference type="Proteomes" id="UP000297472"/>
    </source>
</evidence>
<dbReference type="Gene3D" id="3.20.20.30">
    <property type="entry name" value="Luciferase-like domain"/>
    <property type="match status" value="1"/>
</dbReference>
<dbReference type="InterPro" id="IPR011251">
    <property type="entry name" value="Luciferase-like_dom"/>
</dbReference>
<dbReference type="InterPro" id="IPR036661">
    <property type="entry name" value="Luciferase-like_sf"/>
</dbReference>
<keyword evidence="4" id="KW-1185">Reference proteome</keyword>
<name>A0A4Y8JRW6_9MICO</name>
<dbReference type="EMBL" id="SOHA01000041">
    <property type="protein sequence ID" value="TFD26847.1"/>
    <property type="molecule type" value="Genomic_DNA"/>
</dbReference>
<keyword evidence="1" id="KW-0560">Oxidoreductase</keyword>